<keyword evidence="8" id="KW-1185">Reference proteome</keyword>
<proteinExistence type="predicted"/>
<feature type="domain" description="GATA-type" evidence="6">
    <location>
        <begin position="301"/>
        <end position="337"/>
    </location>
</feature>
<dbReference type="EMBL" id="BNJQ01000012">
    <property type="protein sequence ID" value="GHP06244.1"/>
    <property type="molecule type" value="Genomic_DNA"/>
</dbReference>
<dbReference type="SUPFAM" id="SSF57716">
    <property type="entry name" value="Glucocorticoid receptor-like (DNA-binding domain)"/>
    <property type="match status" value="1"/>
</dbReference>
<evidence type="ECO:0000313" key="8">
    <source>
        <dbReference type="Proteomes" id="UP000660262"/>
    </source>
</evidence>
<organism evidence="7 8">
    <name type="scientific">Pycnococcus provasolii</name>
    <dbReference type="NCBI Taxonomy" id="41880"/>
    <lineage>
        <taxon>Eukaryota</taxon>
        <taxon>Viridiplantae</taxon>
        <taxon>Chlorophyta</taxon>
        <taxon>Pseudoscourfieldiophyceae</taxon>
        <taxon>Pseudoscourfieldiales</taxon>
        <taxon>Pycnococcaceae</taxon>
        <taxon>Pycnococcus</taxon>
    </lineage>
</organism>
<dbReference type="AlphaFoldDB" id="A0A830HGL4"/>
<dbReference type="OrthoDB" id="2162994at2759"/>
<evidence type="ECO:0000256" key="2">
    <source>
        <dbReference type="ARBA" id="ARBA00022771"/>
    </source>
</evidence>
<accession>A0A830HGL4</accession>
<evidence type="ECO:0000313" key="7">
    <source>
        <dbReference type="EMBL" id="GHP06244.1"/>
    </source>
</evidence>
<evidence type="ECO:0000259" key="6">
    <source>
        <dbReference type="PROSITE" id="PS50114"/>
    </source>
</evidence>
<feature type="region of interest" description="Disordered" evidence="5">
    <location>
        <begin position="346"/>
        <end position="384"/>
    </location>
</feature>
<dbReference type="Proteomes" id="UP000660262">
    <property type="component" value="Unassembled WGS sequence"/>
</dbReference>
<keyword evidence="2 4" id="KW-0863">Zinc-finger</keyword>
<dbReference type="InterPro" id="IPR000679">
    <property type="entry name" value="Znf_GATA"/>
</dbReference>
<protein>
    <recommendedName>
        <fullName evidence="6">GATA-type domain-containing protein</fullName>
    </recommendedName>
</protein>
<dbReference type="PANTHER" id="PTHR47255">
    <property type="entry name" value="GATA TRANSCRIPTION FACTOR 22-RELATED"/>
    <property type="match status" value="1"/>
</dbReference>
<dbReference type="Gene3D" id="3.30.50.10">
    <property type="entry name" value="Erythroid Transcription Factor GATA-1, subunit A"/>
    <property type="match status" value="1"/>
</dbReference>
<keyword evidence="1" id="KW-0479">Metal-binding</keyword>
<evidence type="ECO:0000256" key="4">
    <source>
        <dbReference type="PROSITE-ProRule" id="PRU00094"/>
    </source>
</evidence>
<dbReference type="Pfam" id="PF00320">
    <property type="entry name" value="GATA"/>
    <property type="match status" value="1"/>
</dbReference>
<dbReference type="InterPro" id="IPR013088">
    <property type="entry name" value="Znf_NHR/GATA"/>
</dbReference>
<evidence type="ECO:0000256" key="1">
    <source>
        <dbReference type="ARBA" id="ARBA00022723"/>
    </source>
</evidence>
<evidence type="ECO:0000256" key="5">
    <source>
        <dbReference type="SAM" id="MobiDB-lite"/>
    </source>
</evidence>
<evidence type="ECO:0000256" key="3">
    <source>
        <dbReference type="ARBA" id="ARBA00022833"/>
    </source>
</evidence>
<dbReference type="PROSITE" id="PS50114">
    <property type="entry name" value="GATA_ZN_FINGER_2"/>
    <property type="match status" value="1"/>
</dbReference>
<dbReference type="CDD" id="cd00202">
    <property type="entry name" value="ZnF_GATA"/>
    <property type="match status" value="1"/>
</dbReference>
<dbReference type="SMART" id="SM00401">
    <property type="entry name" value="ZnF_GATA"/>
    <property type="match status" value="1"/>
</dbReference>
<reference evidence="7" key="1">
    <citation type="submission" date="2020-10" db="EMBL/GenBank/DDBJ databases">
        <title>Unveiling of a novel bifunctional photoreceptor, Dualchrome1, isolated from a cosmopolitan green alga.</title>
        <authorList>
            <person name="Suzuki S."/>
            <person name="Kawachi M."/>
        </authorList>
    </citation>
    <scope>NUCLEOTIDE SEQUENCE</scope>
    <source>
        <strain evidence="7">NIES 2893</strain>
    </source>
</reference>
<feature type="region of interest" description="Disordered" evidence="5">
    <location>
        <begin position="574"/>
        <end position="610"/>
    </location>
</feature>
<dbReference type="InterPro" id="IPR052138">
    <property type="entry name" value="GATA_ZnFinger_Domain"/>
</dbReference>
<gene>
    <name evidence="7" type="ORF">PPROV_000499100</name>
</gene>
<dbReference type="GO" id="GO:0006355">
    <property type="term" value="P:regulation of DNA-templated transcription"/>
    <property type="evidence" value="ECO:0007669"/>
    <property type="project" value="InterPro"/>
</dbReference>
<dbReference type="GO" id="GO:0043565">
    <property type="term" value="F:sequence-specific DNA binding"/>
    <property type="evidence" value="ECO:0007669"/>
    <property type="project" value="InterPro"/>
</dbReference>
<comment type="caution">
    <text evidence="7">The sequence shown here is derived from an EMBL/GenBank/DDBJ whole genome shotgun (WGS) entry which is preliminary data.</text>
</comment>
<dbReference type="GO" id="GO:0008270">
    <property type="term" value="F:zinc ion binding"/>
    <property type="evidence" value="ECO:0007669"/>
    <property type="project" value="UniProtKB-KW"/>
</dbReference>
<dbReference type="PANTHER" id="PTHR47255:SF4">
    <property type="entry name" value="GATA ZINC FINGER DOMAIN-CONTAINING PROTEIN 12"/>
    <property type="match status" value="1"/>
</dbReference>
<name>A0A830HGL4_9CHLO</name>
<sequence>MLYVLKVVAGAPLGPLTLDQVIMILLARGCDTALYRAPQVLEVLSDPNFRPDLAAYAGQTRYPDTRLVKHLDTFETLNGCLMHVLQAFYLEVVMHIVGSARTEEEANSAEFALALVPVDEAACDTSFLTLTNRVAGGYEKYFMRHCGRKQQNLQMQQMDLDLDDEEEEHIAVAAAAAAGAAAAAASFLPLGLKSLKRPHSDTLKVADGEDDDGDDLDEDDAVHVGLDERNGALKCHRCGTTKDVKRDPGAILNLPNVPPLCKTHYLEWREEQSAKAGEHLASVWVPTPTATTKPNNVQAIVPDKKRCAYCNTASTPQWRQGPGGAKSLCNACGVRYKAGRLDTSSLTPARAAQADSPPQSPLAEAAAASGGGGGDENAGTSAKPPAISKLAANNEETDTGPWFPSEFVLRFGSKAVGMCVDIWWNDKDPACCAWYVAEVEEVVEPQSPENYRTVRVRYPLDDVVEILDKTAQISLQQHPARLGECTSCAQVIYLKEGEESKKHIAWCLSRQLCRRCYNKMHSAKHFPQRSFTKTKRRKETNALASLDKLAELASVAGNATAAKSAAIRVQPSRVAHGMQNGGSGPSPVGKSAVASTHSGAKAKPENEGDAKLKMKTIVQPKPPLVKAEAKSKGGDVKFEMTSPIPGFEPPTSLDDFKSKSLKLKALVDEGILSRSVFEKWQASCLGVNL</sequence>
<keyword evidence="3" id="KW-0862">Zinc</keyword>